<accession>A0ABQ6H1H7</accession>
<comment type="caution">
    <text evidence="2">The sequence shown here is derived from an EMBL/GenBank/DDBJ whole genome shotgun (WGS) entry which is preliminary data.</text>
</comment>
<keyword evidence="1" id="KW-0472">Membrane</keyword>
<evidence type="ECO:0000313" key="2">
    <source>
        <dbReference type="EMBL" id="GLX81339.1"/>
    </source>
</evidence>
<dbReference type="Proteomes" id="UP001157133">
    <property type="component" value="Unassembled WGS sequence"/>
</dbReference>
<reference evidence="2 3" key="1">
    <citation type="submission" date="2023-03" db="EMBL/GenBank/DDBJ databases">
        <title>Draft genome sequence of Thalassotalea eurytherma JCM 18482T.</title>
        <authorList>
            <person name="Sawabe T."/>
        </authorList>
    </citation>
    <scope>NUCLEOTIDE SEQUENCE [LARGE SCALE GENOMIC DNA]</scope>
    <source>
        <strain evidence="2 3">JCM 18482</strain>
    </source>
</reference>
<protein>
    <submittedName>
        <fullName evidence="2">Uncharacterized protein</fullName>
    </submittedName>
</protein>
<gene>
    <name evidence="2" type="ORF">theurythT_07910</name>
</gene>
<feature type="transmembrane region" description="Helical" evidence="1">
    <location>
        <begin position="20"/>
        <end position="41"/>
    </location>
</feature>
<organism evidence="2 3">
    <name type="scientific">Thalassotalea eurytherma</name>
    <dbReference type="NCBI Taxonomy" id="1144278"/>
    <lineage>
        <taxon>Bacteria</taxon>
        <taxon>Pseudomonadati</taxon>
        <taxon>Pseudomonadota</taxon>
        <taxon>Gammaproteobacteria</taxon>
        <taxon>Alteromonadales</taxon>
        <taxon>Colwelliaceae</taxon>
        <taxon>Thalassotalea</taxon>
    </lineage>
</organism>
<keyword evidence="1" id="KW-0812">Transmembrane</keyword>
<evidence type="ECO:0000313" key="3">
    <source>
        <dbReference type="Proteomes" id="UP001157133"/>
    </source>
</evidence>
<dbReference type="EMBL" id="BSSU01000004">
    <property type="protein sequence ID" value="GLX81339.1"/>
    <property type="molecule type" value="Genomic_DNA"/>
</dbReference>
<name>A0ABQ6H1H7_9GAMM</name>
<dbReference type="RefSeq" id="WP_284206668.1">
    <property type="nucleotide sequence ID" value="NZ_BSSU01000004.1"/>
</dbReference>
<keyword evidence="3" id="KW-1185">Reference proteome</keyword>
<keyword evidence="1" id="KW-1133">Transmembrane helix</keyword>
<evidence type="ECO:0000256" key="1">
    <source>
        <dbReference type="SAM" id="Phobius"/>
    </source>
</evidence>
<sequence>MSTHYRKDRYRKTSSMKESLIKVGVVLVMIASSTAACIHLWHKTTLLKDDISKNKALISAQSKELDILRTLNPYYVDSNDVLSKAVENADLYPGWITRVYPVPDKKEQIFHATDIGSFVMNETKFSLASHKRYGITQSDKSMYRLNGLYPSHSAGRLQVAAAFYLKGNGSDARDSMSQIGSCYARIDINRKRVIDHKLHIVTKFEQEQILTGNVDLGKGLYPISAVFYCDRNSDFSGDDVEVAISFRTPRQQSLTTSRHSIFHIYKPDSITAKL</sequence>
<proteinExistence type="predicted"/>